<evidence type="ECO:0000313" key="5">
    <source>
        <dbReference type="EMBL" id="KIW62491.1"/>
    </source>
</evidence>
<dbReference type="STRING" id="5601.A0A0D2CBU8"/>
<reference evidence="5 6" key="1">
    <citation type="submission" date="2015-01" db="EMBL/GenBank/DDBJ databases">
        <title>The Genome Sequence of Capronia semiimmersa CBS27337.</title>
        <authorList>
            <consortium name="The Broad Institute Genomics Platform"/>
            <person name="Cuomo C."/>
            <person name="de Hoog S."/>
            <person name="Gorbushina A."/>
            <person name="Stielow B."/>
            <person name="Teixiera M."/>
            <person name="Abouelleil A."/>
            <person name="Chapman S.B."/>
            <person name="Priest M."/>
            <person name="Young S.K."/>
            <person name="Wortman J."/>
            <person name="Nusbaum C."/>
            <person name="Birren B."/>
        </authorList>
    </citation>
    <scope>NUCLEOTIDE SEQUENCE [LARGE SCALE GENOMIC DNA]</scope>
    <source>
        <strain evidence="5 6">CBS 27337</strain>
    </source>
</reference>
<dbReference type="GO" id="GO:0016831">
    <property type="term" value="F:carboxy-lyase activity"/>
    <property type="evidence" value="ECO:0007669"/>
    <property type="project" value="UniProtKB-KW"/>
</dbReference>
<keyword evidence="2 3" id="KW-0456">Lyase</keyword>
<accession>A0A0D2CBU8</accession>
<dbReference type="GO" id="GO:0005829">
    <property type="term" value="C:cytosol"/>
    <property type="evidence" value="ECO:0007669"/>
    <property type="project" value="TreeGrafter"/>
</dbReference>
<dbReference type="SUPFAM" id="SSF51556">
    <property type="entry name" value="Metallo-dependent hydrolases"/>
    <property type="match status" value="1"/>
</dbReference>
<dbReference type="EMBL" id="KN846963">
    <property type="protein sequence ID" value="KIW62491.1"/>
    <property type="molecule type" value="Genomic_DNA"/>
</dbReference>
<evidence type="ECO:0000256" key="3">
    <source>
        <dbReference type="RuleBase" id="RU366045"/>
    </source>
</evidence>
<evidence type="ECO:0000256" key="2">
    <source>
        <dbReference type="ARBA" id="ARBA00023239"/>
    </source>
</evidence>
<organism evidence="5 6">
    <name type="scientific">Phialophora macrospora</name>
    <dbReference type="NCBI Taxonomy" id="1851006"/>
    <lineage>
        <taxon>Eukaryota</taxon>
        <taxon>Fungi</taxon>
        <taxon>Dikarya</taxon>
        <taxon>Ascomycota</taxon>
        <taxon>Pezizomycotina</taxon>
        <taxon>Eurotiomycetes</taxon>
        <taxon>Chaetothyriomycetidae</taxon>
        <taxon>Chaetothyriales</taxon>
        <taxon>Herpotrichiellaceae</taxon>
        <taxon>Phialophora</taxon>
    </lineage>
</organism>
<protein>
    <recommendedName>
        <fullName evidence="4">Amidohydrolase-related domain-containing protein</fullName>
    </recommendedName>
</protein>
<dbReference type="GO" id="GO:0016787">
    <property type="term" value="F:hydrolase activity"/>
    <property type="evidence" value="ECO:0007669"/>
    <property type="project" value="InterPro"/>
</dbReference>
<dbReference type="GO" id="GO:0019748">
    <property type="term" value="P:secondary metabolic process"/>
    <property type="evidence" value="ECO:0007669"/>
    <property type="project" value="TreeGrafter"/>
</dbReference>
<dbReference type="AlphaFoldDB" id="A0A0D2CBU8"/>
<gene>
    <name evidence="5" type="ORF">PV04_10664</name>
</gene>
<keyword evidence="6" id="KW-1185">Reference proteome</keyword>
<evidence type="ECO:0000256" key="1">
    <source>
        <dbReference type="ARBA" id="ARBA00022793"/>
    </source>
</evidence>
<proteinExistence type="inferred from homology"/>
<dbReference type="InterPro" id="IPR006680">
    <property type="entry name" value="Amidohydro-rel"/>
</dbReference>
<evidence type="ECO:0000313" key="6">
    <source>
        <dbReference type="Proteomes" id="UP000054266"/>
    </source>
</evidence>
<feature type="domain" description="Amidohydrolase-related" evidence="4">
    <location>
        <begin position="45"/>
        <end position="315"/>
    </location>
</feature>
<dbReference type="PANTHER" id="PTHR21240:SF30">
    <property type="entry name" value="AMIDOHYDROLASE-RELATED DOMAIN-CONTAINING PROTEIN-RELATED"/>
    <property type="match status" value="1"/>
</dbReference>
<comment type="similarity">
    <text evidence="3">Belongs to the metallo-dependent hydrolases superfamily.</text>
</comment>
<dbReference type="Pfam" id="PF04909">
    <property type="entry name" value="Amidohydro_2"/>
    <property type="match status" value="1"/>
</dbReference>
<dbReference type="InterPro" id="IPR032465">
    <property type="entry name" value="ACMSD"/>
</dbReference>
<keyword evidence="1 3" id="KW-0210">Decarboxylase</keyword>
<sequence>MAPVLIGLEEHFASAAVTDKTTLNLHMFPQKLQDDLADLGERRIKDMDQGNMEIQVISHFPAVTPPETCRAVNDGLFEAVNKSNGRFRGFACLPIGEPQECPKELERCVKELNFVGALVGNHANGRFFDGPEYWPMFEKAQELDVPIYIHPTSAHEFDRFAGNYDNIAQTLIAGPALCWHTEIAMHFLRLFASGLFDHVPRVKIILGHNGESMPFMRDRIDKFFSRRWGGKTKRDFITVWHENVWITTSGFFHLGPLKTCLEMCKPDRVMYSLDYPYEDTKEGLEFMVELESSGLVTKEQFEMICSGNARKLLRL</sequence>
<dbReference type="Proteomes" id="UP000054266">
    <property type="component" value="Unassembled WGS sequence"/>
</dbReference>
<dbReference type="Gene3D" id="3.20.20.140">
    <property type="entry name" value="Metal-dependent hydrolases"/>
    <property type="match status" value="1"/>
</dbReference>
<name>A0A0D2CBU8_9EURO</name>
<dbReference type="InterPro" id="IPR032466">
    <property type="entry name" value="Metal_Hydrolase"/>
</dbReference>
<dbReference type="HOGENOM" id="CLU_039329_5_1_1"/>
<dbReference type="PANTHER" id="PTHR21240">
    <property type="entry name" value="2-AMINO-3-CARBOXYLMUCONATE-6-SEMIALDEHYDE DECARBOXYLASE"/>
    <property type="match status" value="1"/>
</dbReference>
<evidence type="ECO:0000259" key="4">
    <source>
        <dbReference type="Pfam" id="PF04909"/>
    </source>
</evidence>